<keyword evidence="2" id="KW-1185">Reference proteome</keyword>
<name>A0AAV4EAA1_9GAST</name>
<dbReference type="Proteomes" id="UP000762676">
    <property type="component" value="Unassembled WGS sequence"/>
</dbReference>
<accession>A0AAV4EAA1</accession>
<dbReference type="AlphaFoldDB" id="A0AAV4EAA1"/>
<evidence type="ECO:0000313" key="1">
    <source>
        <dbReference type="EMBL" id="GFR57600.1"/>
    </source>
</evidence>
<protein>
    <submittedName>
        <fullName evidence="1">Uncharacterized protein</fullName>
    </submittedName>
</protein>
<organism evidence="1 2">
    <name type="scientific">Elysia marginata</name>
    <dbReference type="NCBI Taxonomy" id="1093978"/>
    <lineage>
        <taxon>Eukaryota</taxon>
        <taxon>Metazoa</taxon>
        <taxon>Spiralia</taxon>
        <taxon>Lophotrochozoa</taxon>
        <taxon>Mollusca</taxon>
        <taxon>Gastropoda</taxon>
        <taxon>Heterobranchia</taxon>
        <taxon>Euthyneura</taxon>
        <taxon>Panpulmonata</taxon>
        <taxon>Sacoglossa</taxon>
        <taxon>Placobranchoidea</taxon>
        <taxon>Plakobranchidae</taxon>
        <taxon>Elysia</taxon>
    </lineage>
</organism>
<dbReference type="EMBL" id="BMAT01007103">
    <property type="protein sequence ID" value="GFR57600.1"/>
    <property type="molecule type" value="Genomic_DNA"/>
</dbReference>
<reference evidence="1 2" key="1">
    <citation type="journal article" date="2021" name="Elife">
        <title>Chloroplast acquisition without the gene transfer in kleptoplastic sea slugs, Plakobranchus ocellatus.</title>
        <authorList>
            <person name="Maeda T."/>
            <person name="Takahashi S."/>
            <person name="Yoshida T."/>
            <person name="Shimamura S."/>
            <person name="Takaki Y."/>
            <person name="Nagai Y."/>
            <person name="Toyoda A."/>
            <person name="Suzuki Y."/>
            <person name="Arimoto A."/>
            <person name="Ishii H."/>
            <person name="Satoh N."/>
            <person name="Nishiyama T."/>
            <person name="Hasebe M."/>
            <person name="Maruyama T."/>
            <person name="Minagawa J."/>
            <person name="Obokata J."/>
            <person name="Shigenobu S."/>
        </authorList>
    </citation>
    <scope>NUCLEOTIDE SEQUENCE [LARGE SCALE GENOMIC DNA]</scope>
</reference>
<sequence>MPYPGKSMEYRIILLYRDVEITYSLNHRLYDINEIQIYLVFGAGNETLRGMSRLHVKAVSLKSTINYKTVIDVQPQAVHEADLAKFKLQNGDRSNLKQSMKQILPDINYKTVIDPISSTP</sequence>
<proteinExistence type="predicted"/>
<evidence type="ECO:0000313" key="2">
    <source>
        <dbReference type="Proteomes" id="UP000762676"/>
    </source>
</evidence>
<comment type="caution">
    <text evidence="1">The sequence shown here is derived from an EMBL/GenBank/DDBJ whole genome shotgun (WGS) entry which is preliminary data.</text>
</comment>
<gene>
    <name evidence="1" type="ORF">ElyMa_003459900</name>
</gene>